<name>A0ACC1HQD6_9FUNG</name>
<protein>
    <submittedName>
        <fullName evidence="1">Uncharacterized protein</fullName>
    </submittedName>
</protein>
<proteinExistence type="predicted"/>
<evidence type="ECO:0000313" key="2">
    <source>
        <dbReference type="Proteomes" id="UP001145114"/>
    </source>
</evidence>
<organism evidence="1 2">
    <name type="scientific">Spiromyces aspiralis</name>
    <dbReference type="NCBI Taxonomy" id="68401"/>
    <lineage>
        <taxon>Eukaryota</taxon>
        <taxon>Fungi</taxon>
        <taxon>Fungi incertae sedis</taxon>
        <taxon>Zoopagomycota</taxon>
        <taxon>Kickxellomycotina</taxon>
        <taxon>Kickxellomycetes</taxon>
        <taxon>Kickxellales</taxon>
        <taxon>Kickxellaceae</taxon>
        <taxon>Spiromyces</taxon>
    </lineage>
</organism>
<dbReference type="Proteomes" id="UP001145114">
    <property type="component" value="Unassembled WGS sequence"/>
</dbReference>
<evidence type="ECO:0000313" key="1">
    <source>
        <dbReference type="EMBL" id="KAJ1677590.1"/>
    </source>
</evidence>
<gene>
    <name evidence="1" type="ORF">EV182_005856</name>
</gene>
<dbReference type="EMBL" id="JAMZIH010002220">
    <property type="protein sequence ID" value="KAJ1677590.1"/>
    <property type="molecule type" value="Genomic_DNA"/>
</dbReference>
<accession>A0ACC1HQD6</accession>
<keyword evidence="2" id="KW-1185">Reference proteome</keyword>
<sequence>EICEPHMTCYKLVTAEFKWFGLQTFVEALIHKVMRSMMVRFHRQLYSLTDEWYGMDMEKLRLYEDQVAKELEEKRAQQTHSSQSQTQDLNEDSGVAFASEGDLKKENGAE</sequence>
<reference evidence="1" key="1">
    <citation type="submission" date="2022-06" db="EMBL/GenBank/DDBJ databases">
        <title>Phylogenomic reconstructions and comparative analyses of Kickxellomycotina fungi.</title>
        <authorList>
            <person name="Reynolds N.K."/>
            <person name="Stajich J.E."/>
            <person name="Barry K."/>
            <person name="Grigoriev I.V."/>
            <person name="Crous P."/>
            <person name="Smith M.E."/>
        </authorList>
    </citation>
    <scope>NUCLEOTIDE SEQUENCE</scope>
    <source>
        <strain evidence="1">RSA 2271</strain>
    </source>
</reference>
<comment type="caution">
    <text evidence="1">The sequence shown here is derived from an EMBL/GenBank/DDBJ whole genome shotgun (WGS) entry which is preliminary data.</text>
</comment>
<feature type="non-terminal residue" evidence="1">
    <location>
        <position position="1"/>
    </location>
</feature>